<evidence type="ECO:0000313" key="2">
    <source>
        <dbReference type="Proteomes" id="UP000257109"/>
    </source>
</evidence>
<keyword evidence="2" id="KW-1185">Reference proteome</keyword>
<dbReference type="AlphaFoldDB" id="A0A371EE85"/>
<protein>
    <submittedName>
        <fullName evidence="1">Uncharacterized protein</fullName>
    </submittedName>
</protein>
<reference evidence="1" key="1">
    <citation type="submission" date="2018-05" db="EMBL/GenBank/DDBJ databases">
        <title>Draft genome of Mucuna pruriens seed.</title>
        <authorList>
            <person name="Nnadi N.E."/>
            <person name="Vos R."/>
            <person name="Hasami M.H."/>
            <person name="Devisetty U.K."/>
            <person name="Aguiy J.C."/>
        </authorList>
    </citation>
    <scope>NUCLEOTIDE SEQUENCE [LARGE SCALE GENOMIC DNA]</scope>
    <source>
        <strain evidence="1">JCA_2017</strain>
    </source>
</reference>
<gene>
    <name evidence="1" type="ORF">CR513_57119</name>
</gene>
<feature type="non-terminal residue" evidence="1">
    <location>
        <position position="1"/>
    </location>
</feature>
<organism evidence="1 2">
    <name type="scientific">Mucuna pruriens</name>
    <name type="common">Velvet bean</name>
    <name type="synonym">Dolichos pruriens</name>
    <dbReference type="NCBI Taxonomy" id="157652"/>
    <lineage>
        <taxon>Eukaryota</taxon>
        <taxon>Viridiplantae</taxon>
        <taxon>Streptophyta</taxon>
        <taxon>Embryophyta</taxon>
        <taxon>Tracheophyta</taxon>
        <taxon>Spermatophyta</taxon>
        <taxon>Magnoliopsida</taxon>
        <taxon>eudicotyledons</taxon>
        <taxon>Gunneridae</taxon>
        <taxon>Pentapetalae</taxon>
        <taxon>rosids</taxon>
        <taxon>fabids</taxon>
        <taxon>Fabales</taxon>
        <taxon>Fabaceae</taxon>
        <taxon>Papilionoideae</taxon>
        <taxon>50 kb inversion clade</taxon>
        <taxon>NPAAA clade</taxon>
        <taxon>indigoferoid/millettioid clade</taxon>
        <taxon>Phaseoleae</taxon>
        <taxon>Mucuna</taxon>
    </lineage>
</organism>
<evidence type="ECO:0000313" key="1">
    <source>
        <dbReference type="EMBL" id="RDX64336.1"/>
    </source>
</evidence>
<comment type="caution">
    <text evidence="1">The sequence shown here is derived from an EMBL/GenBank/DDBJ whole genome shotgun (WGS) entry which is preliminary data.</text>
</comment>
<dbReference type="EMBL" id="QJKJ01014435">
    <property type="protein sequence ID" value="RDX64336.1"/>
    <property type="molecule type" value="Genomic_DNA"/>
</dbReference>
<name>A0A371EE85_MUCPR</name>
<accession>A0A371EE85</accession>
<dbReference type="Proteomes" id="UP000257109">
    <property type="component" value="Unassembled WGS sequence"/>
</dbReference>
<sequence length="129" mass="14955">MKANSFVEWHKAKLLYVNTTFLHGDIHIEVYMLPPLRLVIPHSNLCNVHGYKLDYSLFKTVTTSFILNIRPWLKPLMKLSEKIIKIISFPGCPLLLSHNLAHVFTKLLVFGRPFTNLQFKLGMLDTHIL</sequence>
<proteinExistence type="predicted"/>